<dbReference type="PANTHER" id="PTHR11999:SF70">
    <property type="entry name" value="MIP05841P"/>
    <property type="match status" value="1"/>
</dbReference>
<dbReference type="GO" id="GO:0019752">
    <property type="term" value="P:carboxylic acid metabolic process"/>
    <property type="evidence" value="ECO:0007669"/>
    <property type="project" value="InterPro"/>
</dbReference>
<dbReference type="AlphaFoldDB" id="A0A2R6NUJ7"/>
<sequence>MDWSAKLFGLGDHFLNTSEVGGGVMQGFLIIVSKTTASDSALVAIVAARSLYSSKNPSVKLEDMIIYTTTQTHSLGAKAGLVLGLECRSLEVTTEDRFALRGETLSKALEEDLARGKHPFVLGK</sequence>
<dbReference type="PANTHER" id="PTHR11999">
    <property type="entry name" value="GROUP II PYRIDOXAL-5-PHOSPHATE DECARBOXYLASE"/>
    <property type="match status" value="1"/>
</dbReference>
<evidence type="ECO:0000256" key="5">
    <source>
        <dbReference type="RuleBase" id="RU000382"/>
    </source>
</evidence>
<evidence type="ECO:0000256" key="4">
    <source>
        <dbReference type="ARBA" id="ARBA00023239"/>
    </source>
</evidence>
<evidence type="ECO:0000313" key="7">
    <source>
        <dbReference type="Proteomes" id="UP000186601"/>
    </source>
</evidence>
<keyword evidence="7" id="KW-1185">Reference proteome</keyword>
<dbReference type="GO" id="GO:0005737">
    <property type="term" value="C:cytoplasm"/>
    <property type="evidence" value="ECO:0007669"/>
    <property type="project" value="TreeGrafter"/>
</dbReference>
<dbReference type="InterPro" id="IPR010977">
    <property type="entry name" value="Aromatic_deC"/>
</dbReference>
<evidence type="ECO:0000256" key="2">
    <source>
        <dbReference type="ARBA" id="ARBA00022793"/>
    </source>
</evidence>
<organism evidence="6 7">
    <name type="scientific">Hermanssonia centrifuga</name>
    <dbReference type="NCBI Taxonomy" id="98765"/>
    <lineage>
        <taxon>Eukaryota</taxon>
        <taxon>Fungi</taxon>
        <taxon>Dikarya</taxon>
        <taxon>Basidiomycota</taxon>
        <taxon>Agaricomycotina</taxon>
        <taxon>Agaricomycetes</taxon>
        <taxon>Polyporales</taxon>
        <taxon>Meruliaceae</taxon>
        <taxon>Hermanssonia</taxon>
    </lineage>
</organism>
<dbReference type="Gene3D" id="3.40.640.10">
    <property type="entry name" value="Type I PLP-dependent aspartate aminotransferase-like (Major domain)"/>
    <property type="match status" value="1"/>
</dbReference>
<comment type="similarity">
    <text evidence="5">Belongs to the group II decarboxylase family.</text>
</comment>
<proteinExistence type="inferred from homology"/>
<dbReference type="Proteomes" id="UP000186601">
    <property type="component" value="Unassembled WGS sequence"/>
</dbReference>
<dbReference type="SUPFAM" id="SSF53383">
    <property type="entry name" value="PLP-dependent transferases"/>
    <property type="match status" value="1"/>
</dbReference>
<evidence type="ECO:0000313" key="6">
    <source>
        <dbReference type="EMBL" id="PSR76931.1"/>
    </source>
</evidence>
<comment type="caution">
    <text evidence="6">The sequence shown here is derived from an EMBL/GenBank/DDBJ whole genome shotgun (WGS) entry which is preliminary data.</text>
</comment>
<evidence type="ECO:0000256" key="3">
    <source>
        <dbReference type="ARBA" id="ARBA00022898"/>
    </source>
</evidence>
<comment type="cofactor">
    <cofactor evidence="1 5">
        <name>pyridoxal 5'-phosphate</name>
        <dbReference type="ChEBI" id="CHEBI:597326"/>
    </cofactor>
</comment>
<keyword evidence="2" id="KW-0210">Decarboxylase</keyword>
<reference evidence="6 7" key="1">
    <citation type="submission" date="2018-02" db="EMBL/GenBank/DDBJ databases">
        <title>Genome sequence of the basidiomycete white-rot fungus Phlebia centrifuga.</title>
        <authorList>
            <person name="Granchi Z."/>
            <person name="Peng M."/>
            <person name="de Vries R.P."/>
            <person name="Hilden K."/>
            <person name="Makela M.R."/>
            <person name="Grigoriev I."/>
            <person name="Riley R."/>
        </authorList>
    </citation>
    <scope>NUCLEOTIDE SEQUENCE [LARGE SCALE GENOMIC DNA]</scope>
    <source>
        <strain evidence="6 7">FBCC195</strain>
    </source>
</reference>
<evidence type="ECO:0000256" key="1">
    <source>
        <dbReference type="ARBA" id="ARBA00001933"/>
    </source>
</evidence>
<keyword evidence="4 5" id="KW-0456">Lyase</keyword>
<dbReference type="InterPro" id="IPR002129">
    <property type="entry name" value="PyrdxlP-dep_de-COase"/>
</dbReference>
<accession>A0A2R6NUJ7</accession>
<keyword evidence="3 5" id="KW-0663">Pyridoxal phosphate</keyword>
<name>A0A2R6NUJ7_9APHY</name>
<dbReference type="OrthoDB" id="639767at2759"/>
<dbReference type="InterPro" id="IPR015421">
    <property type="entry name" value="PyrdxlP-dep_Trfase_major"/>
</dbReference>
<dbReference type="STRING" id="98765.A0A2R6NUJ7"/>
<protein>
    <submittedName>
        <fullName evidence="6">Uncharacterized protein</fullName>
    </submittedName>
</protein>
<dbReference type="InterPro" id="IPR015424">
    <property type="entry name" value="PyrdxlP-dep_Trfase"/>
</dbReference>
<gene>
    <name evidence="6" type="ORF">PHLCEN_2v8127</name>
</gene>
<dbReference type="GO" id="GO:0016831">
    <property type="term" value="F:carboxy-lyase activity"/>
    <property type="evidence" value="ECO:0007669"/>
    <property type="project" value="UniProtKB-KW"/>
</dbReference>
<dbReference type="GO" id="GO:0030170">
    <property type="term" value="F:pyridoxal phosphate binding"/>
    <property type="evidence" value="ECO:0007669"/>
    <property type="project" value="InterPro"/>
</dbReference>
<dbReference type="EMBL" id="MLYV02000824">
    <property type="protein sequence ID" value="PSR76931.1"/>
    <property type="molecule type" value="Genomic_DNA"/>
</dbReference>
<dbReference type="Pfam" id="PF00282">
    <property type="entry name" value="Pyridoxal_deC"/>
    <property type="match status" value="1"/>
</dbReference>